<comment type="caution">
    <text evidence="4">The sequence shown here is derived from an EMBL/GenBank/DDBJ whole genome shotgun (WGS) entry which is preliminary data.</text>
</comment>
<evidence type="ECO:0000256" key="1">
    <source>
        <dbReference type="ARBA" id="ARBA00022737"/>
    </source>
</evidence>
<feature type="region of interest" description="Disordered" evidence="3">
    <location>
        <begin position="181"/>
        <end position="265"/>
    </location>
</feature>
<dbReference type="AlphaFoldDB" id="X6MYB5"/>
<protein>
    <submittedName>
        <fullName evidence="4">Uncharacterized protein</fullName>
    </submittedName>
</protein>
<dbReference type="SUPFAM" id="SSF48371">
    <property type="entry name" value="ARM repeat"/>
    <property type="match status" value="1"/>
</dbReference>
<proteinExistence type="predicted"/>
<keyword evidence="5" id="KW-1185">Reference proteome</keyword>
<keyword evidence="1" id="KW-0677">Repeat</keyword>
<evidence type="ECO:0000313" key="4">
    <source>
        <dbReference type="EMBL" id="ETO18462.1"/>
    </source>
</evidence>
<dbReference type="GO" id="GO:0006335">
    <property type="term" value="P:DNA replication-dependent chromatin assembly"/>
    <property type="evidence" value="ECO:0007669"/>
    <property type="project" value="TreeGrafter"/>
</dbReference>
<name>X6MYB5_RETFI</name>
<keyword evidence="2" id="KW-0802">TPR repeat</keyword>
<evidence type="ECO:0000256" key="2">
    <source>
        <dbReference type="ARBA" id="ARBA00022803"/>
    </source>
</evidence>
<dbReference type="PANTHER" id="PTHR15081:SF1">
    <property type="entry name" value="NUCLEAR AUTOANTIGENIC SPERM PROTEIN"/>
    <property type="match status" value="1"/>
</dbReference>
<feature type="compositionally biased region" description="Acidic residues" evidence="3">
    <location>
        <begin position="188"/>
        <end position="218"/>
    </location>
</feature>
<organism evidence="4 5">
    <name type="scientific">Reticulomyxa filosa</name>
    <dbReference type="NCBI Taxonomy" id="46433"/>
    <lineage>
        <taxon>Eukaryota</taxon>
        <taxon>Sar</taxon>
        <taxon>Rhizaria</taxon>
        <taxon>Retaria</taxon>
        <taxon>Foraminifera</taxon>
        <taxon>Monothalamids</taxon>
        <taxon>Reticulomyxidae</taxon>
        <taxon>Reticulomyxa</taxon>
    </lineage>
</organism>
<feature type="compositionally biased region" description="Polar residues" evidence="3">
    <location>
        <begin position="241"/>
        <end position="250"/>
    </location>
</feature>
<dbReference type="OMA" id="GAYENCE"/>
<dbReference type="Proteomes" id="UP000023152">
    <property type="component" value="Unassembled WGS sequence"/>
</dbReference>
<dbReference type="PANTHER" id="PTHR15081">
    <property type="entry name" value="NUCLEAR AUTOANTIGENIC SPERM PROTEIN NASP -RELATED"/>
    <property type="match status" value="1"/>
</dbReference>
<dbReference type="GO" id="GO:0005654">
    <property type="term" value="C:nucleoplasm"/>
    <property type="evidence" value="ECO:0007669"/>
    <property type="project" value="TreeGrafter"/>
</dbReference>
<evidence type="ECO:0000256" key="3">
    <source>
        <dbReference type="SAM" id="MobiDB-lite"/>
    </source>
</evidence>
<accession>X6MYB5</accession>
<gene>
    <name evidence="4" type="ORF">RFI_18804</name>
</gene>
<feature type="compositionally biased region" description="Basic and acidic residues" evidence="3">
    <location>
        <begin position="219"/>
        <end position="240"/>
    </location>
</feature>
<sequence>MSSAKSNNEDREVAWEALETARLLCGQCLEDQQFIKDAEAQKRAVQTLLEVFSLLGELQMENGQFAEGIREFERAIDCFRKYGLKEARHLAFFHFMCVTSAENAHLPDVYETHLKATITLLCERLDEILNTLGRSPSEKDSEKILEAVSKVLADEKVKAKTEPAVFEEIEELQAVLNEVLSKETKLPDEDDEDDEDEENEENEENEEDEEEEEQEEGANTEKKEELGSPKKKAVEGKKNNQQESNLLAKQTQEKLAQDKAEERHCRKRTYGEADIFEETGEPKTKKLRGLFLHISLNEVKSSFDHIKLIVFNE</sequence>
<dbReference type="GO" id="GO:0042393">
    <property type="term" value="F:histone binding"/>
    <property type="evidence" value="ECO:0007669"/>
    <property type="project" value="TreeGrafter"/>
</dbReference>
<evidence type="ECO:0000313" key="5">
    <source>
        <dbReference type="Proteomes" id="UP000023152"/>
    </source>
</evidence>
<dbReference type="GO" id="GO:0034080">
    <property type="term" value="P:CENP-A containing chromatin assembly"/>
    <property type="evidence" value="ECO:0007669"/>
    <property type="project" value="TreeGrafter"/>
</dbReference>
<dbReference type="EMBL" id="ASPP01014874">
    <property type="protein sequence ID" value="ETO18462.1"/>
    <property type="molecule type" value="Genomic_DNA"/>
</dbReference>
<reference evidence="4 5" key="1">
    <citation type="journal article" date="2013" name="Curr. Biol.">
        <title>The Genome of the Foraminiferan Reticulomyxa filosa.</title>
        <authorList>
            <person name="Glockner G."/>
            <person name="Hulsmann N."/>
            <person name="Schleicher M."/>
            <person name="Noegel A.A."/>
            <person name="Eichinger L."/>
            <person name="Gallinger C."/>
            <person name="Pawlowski J."/>
            <person name="Sierra R."/>
            <person name="Euteneuer U."/>
            <person name="Pillet L."/>
            <person name="Moustafa A."/>
            <person name="Platzer M."/>
            <person name="Groth M."/>
            <person name="Szafranski K."/>
            <person name="Schliwa M."/>
        </authorList>
    </citation>
    <scope>NUCLEOTIDE SEQUENCE [LARGE SCALE GENOMIC DNA]</scope>
</reference>
<feature type="compositionally biased region" description="Basic and acidic residues" evidence="3">
    <location>
        <begin position="251"/>
        <end position="264"/>
    </location>
</feature>
<dbReference type="InterPro" id="IPR016024">
    <property type="entry name" value="ARM-type_fold"/>
</dbReference>
<dbReference type="InterPro" id="IPR051730">
    <property type="entry name" value="NASP-like"/>
</dbReference>